<reference evidence="1" key="1">
    <citation type="submission" date="2014-09" db="EMBL/GenBank/DDBJ databases">
        <authorList>
            <person name="Magalhaes I.L.F."/>
            <person name="Oliveira U."/>
            <person name="Santos F.R."/>
            <person name="Vidigal T.H.D.A."/>
            <person name="Brescovit A.D."/>
            <person name="Santos A.J."/>
        </authorList>
    </citation>
    <scope>NUCLEOTIDE SEQUENCE</scope>
    <source>
        <tissue evidence="1">Shoot tissue taken approximately 20 cm above the soil surface</tissue>
    </source>
</reference>
<accession>A0A0A9AI99</accession>
<dbReference type="EMBL" id="GBRH01249255">
    <property type="protein sequence ID" value="JAD48640.1"/>
    <property type="molecule type" value="Transcribed_RNA"/>
</dbReference>
<reference evidence="1" key="2">
    <citation type="journal article" date="2015" name="Data Brief">
        <title>Shoot transcriptome of the giant reed, Arundo donax.</title>
        <authorList>
            <person name="Barrero R.A."/>
            <person name="Guerrero F.D."/>
            <person name="Moolhuijzen P."/>
            <person name="Goolsby J.A."/>
            <person name="Tidwell J."/>
            <person name="Bellgard S.E."/>
            <person name="Bellgard M.I."/>
        </authorList>
    </citation>
    <scope>NUCLEOTIDE SEQUENCE</scope>
    <source>
        <tissue evidence="1">Shoot tissue taken approximately 20 cm above the soil surface</tissue>
    </source>
</reference>
<evidence type="ECO:0000313" key="1">
    <source>
        <dbReference type="EMBL" id="JAD48640.1"/>
    </source>
</evidence>
<proteinExistence type="predicted"/>
<organism evidence="1">
    <name type="scientific">Arundo donax</name>
    <name type="common">Giant reed</name>
    <name type="synonym">Donax arundinaceus</name>
    <dbReference type="NCBI Taxonomy" id="35708"/>
    <lineage>
        <taxon>Eukaryota</taxon>
        <taxon>Viridiplantae</taxon>
        <taxon>Streptophyta</taxon>
        <taxon>Embryophyta</taxon>
        <taxon>Tracheophyta</taxon>
        <taxon>Spermatophyta</taxon>
        <taxon>Magnoliopsida</taxon>
        <taxon>Liliopsida</taxon>
        <taxon>Poales</taxon>
        <taxon>Poaceae</taxon>
        <taxon>PACMAD clade</taxon>
        <taxon>Arundinoideae</taxon>
        <taxon>Arundineae</taxon>
        <taxon>Arundo</taxon>
    </lineage>
</organism>
<protein>
    <submittedName>
        <fullName evidence="1">Uncharacterized protein</fullName>
    </submittedName>
</protein>
<name>A0A0A9AI99_ARUDO</name>
<dbReference type="AlphaFoldDB" id="A0A0A9AI99"/>
<sequence length="52" mass="6372">MPKKENLKQYLSSSSKTHCLIEWTLSSWFNFRWHKVSRDWKTTQLIRFGANR</sequence>